<organism evidence="1 2">
    <name type="scientific">Nocardia jiangsuensis</name>
    <dbReference type="NCBI Taxonomy" id="1691563"/>
    <lineage>
        <taxon>Bacteria</taxon>
        <taxon>Bacillati</taxon>
        <taxon>Actinomycetota</taxon>
        <taxon>Actinomycetes</taxon>
        <taxon>Mycobacteriales</taxon>
        <taxon>Nocardiaceae</taxon>
        <taxon>Nocardia</taxon>
    </lineage>
</organism>
<dbReference type="Proteomes" id="UP001595696">
    <property type="component" value="Unassembled WGS sequence"/>
</dbReference>
<protein>
    <submittedName>
        <fullName evidence="1">Uncharacterized protein</fullName>
    </submittedName>
</protein>
<evidence type="ECO:0000313" key="2">
    <source>
        <dbReference type="Proteomes" id="UP001595696"/>
    </source>
</evidence>
<gene>
    <name evidence="1" type="ORF">ACFO0B_08685</name>
</gene>
<accession>A0ABV8DQ26</accession>
<proteinExistence type="predicted"/>
<dbReference type="PROSITE" id="PS51257">
    <property type="entry name" value="PROKAR_LIPOPROTEIN"/>
    <property type="match status" value="1"/>
</dbReference>
<dbReference type="EMBL" id="JBHSAX010000007">
    <property type="protein sequence ID" value="MFC3962063.1"/>
    <property type="molecule type" value="Genomic_DNA"/>
</dbReference>
<sequence length="413" mass="43886">MTRSRIEFPALGLLCHAVLLACLLVLPGTLAPVRAAPLYAGYLDLPVVDADGERAGGVHPGLPSDAAVLGAALDQARAAGVPARRYTALLRQYWLVVAAGNAGIDLAGWDPQRGPAVNAHTFNLVYVNYLRLASAHPEFWWAGLAGLAGGSFASGFFDMDDAGRVIDLPGLHALGSAVADLLQRTPPELVERTPEDIRLLAGVGPRLTAADLTWYQTRLMAMQKHIFIDLVPQHEAYLARGMAGIDELAAAGAIDGTLRAAWAGIAAGGTAGYIDALYRMTDREQNAIVPDQWDATAAARDGIGRVLTYVSTIAAKPAVPGVRAPGTFAPATVRAGDLVLRTPLPGFNWADRDDRWRYITGDLVLRHIDLKRDATRAAGVLAEPFPAKLSRGRLAARLPELLADLSGQWRIGG</sequence>
<name>A0ABV8DQ26_9NOCA</name>
<reference evidence="2" key="1">
    <citation type="journal article" date="2019" name="Int. J. Syst. Evol. Microbiol.">
        <title>The Global Catalogue of Microorganisms (GCM) 10K type strain sequencing project: providing services to taxonomists for standard genome sequencing and annotation.</title>
        <authorList>
            <consortium name="The Broad Institute Genomics Platform"/>
            <consortium name="The Broad Institute Genome Sequencing Center for Infectious Disease"/>
            <person name="Wu L."/>
            <person name="Ma J."/>
        </authorList>
    </citation>
    <scope>NUCLEOTIDE SEQUENCE [LARGE SCALE GENOMIC DNA]</scope>
    <source>
        <strain evidence="2">CGMCC 4.7330</strain>
    </source>
</reference>
<evidence type="ECO:0000313" key="1">
    <source>
        <dbReference type="EMBL" id="MFC3962063.1"/>
    </source>
</evidence>
<dbReference type="RefSeq" id="WP_378611811.1">
    <property type="nucleotide sequence ID" value="NZ_JBHSAX010000007.1"/>
</dbReference>
<keyword evidence="2" id="KW-1185">Reference proteome</keyword>
<comment type="caution">
    <text evidence="1">The sequence shown here is derived from an EMBL/GenBank/DDBJ whole genome shotgun (WGS) entry which is preliminary data.</text>
</comment>